<accession>A0A094Z144</accession>
<dbReference type="InterPro" id="IPR004564">
    <property type="entry name" value="OM_lipoprot_carrier_LolA-like"/>
</dbReference>
<dbReference type="CDD" id="cd16325">
    <property type="entry name" value="LolA"/>
    <property type="match status" value="1"/>
</dbReference>
<evidence type="ECO:0000256" key="2">
    <source>
        <dbReference type="SAM" id="Phobius"/>
    </source>
</evidence>
<evidence type="ECO:0000256" key="1">
    <source>
        <dbReference type="ARBA" id="ARBA00022729"/>
    </source>
</evidence>
<dbReference type="SUPFAM" id="SSF89392">
    <property type="entry name" value="Prokaryotic lipoproteins and lipoprotein localization factors"/>
    <property type="match status" value="1"/>
</dbReference>
<keyword evidence="2" id="KW-1133">Transmembrane helix</keyword>
<dbReference type="Gene3D" id="2.50.20.10">
    <property type="entry name" value="Lipoprotein localisation LolA/LolB/LppX"/>
    <property type="match status" value="1"/>
</dbReference>
<keyword evidence="1" id="KW-0732">Signal</keyword>
<organism evidence="3 4">
    <name type="scientific">Candidatus Liberibacter solanacearum</name>
    <dbReference type="NCBI Taxonomy" id="556287"/>
    <lineage>
        <taxon>Bacteria</taxon>
        <taxon>Pseudomonadati</taxon>
        <taxon>Pseudomonadota</taxon>
        <taxon>Alphaproteobacteria</taxon>
        <taxon>Hyphomicrobiales</taxon>
        <taxon>Rhizobiaceae</taxon>
        <taxon>Liberibacter</taxon>
    </lineage>
</organism>
<gene>
    <name evidence="3" type="ORF">DJ66_0878</name>
</gene>
<dbReference type="AlphaFoldDB" id="A0A094Z144"/>
<dbReference type="PANTHER" id="PTHR35869">
    <property type="entry name" value="OUTER-MEMBRANE LIPOPROTEIN CARRIER PROTEIN"/>
    <property type="match status" value="1"/>
</dbReference>
<dbReference type="Proteomes" id="UP000033731">
    <property type="component" value="Unassembled WGS sequence"/>
</dbReference>
<keyword evidence="3" id="KW-0449">Lipoprotein</keyword>
<dbReference type="RefSeq" id="WP_034441208.1">
    <property type="nucleotide sequence ID" value="NZ_JMTK01000002.1"/>
</dbReference>
<name>A0A094Z144_9HYPH</name>
<proteinExistence type="predicted"/>
<keyword evidence="4" id="KW-1185">Reference proteome</keyword>
<sequence length="207" mass="24124">MPSLLYRRSIVVFFVFFFYSVFFVSFAYSIVDIKEHAVQKAIDHFLSIQTIQGIFVQEDTDGNVIKGEFFMTRPSKFYFKYSSPSSGSLVSDGRNVAIYNAKLDAWTVYPLPNTAFSIIFSNKRNEMQQSIQRIETNNAFITLFFREVLTKNMISLTFDRLSYRLLNWEITDSSGTSIIVKILKYKENITLKSELFVIPYDKIHNIE</sequence>
<feature type="transmembrane region" description="Helical" evidence="2">
    <location>
        <begin position="12"/>
        <end position="31"/>
    </location>
</feature>
<keyword evidence="2" id="KW-0812">Transmembrane</keyword>
<evidence type="ECO:0000313" key="3">
    <source>
        <dbReference type="EMBL" id="KJZ82143.1"/>
    </source>
</evidence>
<comment type="caution">
    <text evidence="3">The sequence shown here is derived from an EMBL/GenBank/DDBJ whole genome shotgun (WGS) entry which is preliminary data.</text>
</comment>
<dbReference type="EMBL" id="JMTK01000002">
    <property type="protein sequence ID" value="KJZ82143.1"/>
    <property type="molecule type" value="Genomic_DNA"/>
</dbReference>
<dbReference type="PANTHER" id="PTHR35869:SF1">
    <property type="entry name" value="OUTER-MEMBRANE LIPOPROTEIN CARRIER PROTEIN"/>
    <property type="match status" value="1"/>
</dbReference>
<keyword evidence="2" id="KW-0472">Membrane</keyword>
<evidence type="ECO:0000313" key="4">
    <source>
        <dbReference type="Proteomes" id="UP000033731"/>
    </source>
</evidence>
<dbReference type="PATRIC" id="fig|556287.8.peg.881"/>
<reference evidence="3 4" key="1">
    <citation type="journal article" date="2015" name="Phytopathology">
        <title>Genomes of Candidatus Liberibacter solanacearum haplotype A from New Zealand and the USA suggest significant genome plasticity in the species.</title>
        <authorList>
            <person name="Thompson S.M."/>
            <person name="Johnson C.P."/>
            <person name="Lu A.Y."/>
            <person name="Frampton R.A."/>
            <person name="Sullivan K.L."/>
            <person name="Fiers M.W."/>
            <person name="Crowhurst R.N."/>
            <person name="Pitman A.R."/>
            <person name="Scott I."/>
            <person name="Gudmestad N.C."/>
            <person name="Smith G.R."/>
        </authorList>
    </citation>
    <scope>NUCLEOTIDE SEQUENCE [LARGE SCALE GENOMIC DNA]</scope>
    <source>
        <strain evidence="3 4">LsoNZ1</strain>
    </source>
</reference>
<dbReference type="InterPro" id="IPR029046">
    <property type="entry name" value="LolA/LolB/LppX"/>
</dbReference>
<protein>
    <submittedName>
        <fullName evidence="3">Outer membrane lipoprotein carrier protein LolA</fullName>
    </submittedName>
</protein>
<dbReference type="Pfam" id="PF03548">
    <property type="entry name" value="LolA"/>
    <property type="match status" value="1"/>
</dbReference>